<keyword evidence="8 20" id="KW-0444">Lipid biosynthesis</keyword>
<evidence type="ECO:0000256" key="21">
    <source>
        <dbReference type="SAM" id="Phobius"/>
    </source>
</evidence>
<accession>A0A6S6QWQ2</accession>
<evidence type="ECO:0000256" key="9">
    <source>
        <dbReference type="ARBA" id="ARBA00022519"/>
    </source>
</evidence>
<evidence type="ECO:0000256" key="8">
    <source>
        <dbReference type="ARBA" id="ARBA00022516"/>
    </source>
</evidence>
<keyword evidence="13 20" id="KW-0443">Lipid metabolism</keyword>
<evidence type="ECO:0000256" key="16">
    <source>
        <dbReference type="ARBA" id="ARBA00023211"/>
    </source>
</evidence>
<keyword evidence="16 20" id="KW-0464">Manganese</keyword>
<dbReference type="Pfam" id="PF01066">
    <property type="entry name" value="CDP-OH_P_transf"/>
    <property type="match status" value="1"/>
</dbReference>
<feature type="transmembrane region" description="Helical" evidence="21">
    <location>
        <begin position="48"/>
        <end position="66"/>
    </location>
</feature>
<evidence type="ECO:0000313" key="22">
    <source>
        <dbReference type="EMBL" id="BCJ90958.1"/>
    </source>
</evidence>
<evidence type="ECO:0000256" key="11">
    <source>
        <dbReference type="ARBA" id="ARBA00022692"/>
    </source>
</evidence>
<keyword evidence="14 20" id="KW-0472">Membrane</keyword>
<evidence type="ECO:0000256" key="17">
    <source>
        <dbReference type="ARBA" id="ARBA00023264"/>
    </source>
</evidence>
<protein>
    <recommendedName>
        <fullName evidence="6 20">Phosphatidylcholine synthase</fullName>
        <shortName evidence="20">PC synthase</shortName>
        <shortName evidence="20">PCS</shortName>
        <ecNumber evidence="5 20">2.7.8.24</ecNumber>
    </recommendedName>
    <alternativeName>
        <fullName evidence="18 20">CDP-diglyceride-choline O-phosphatidyltransferase</fullName>
    </alternativeName>
</protein>
<feature type="transmembrane region" description="Helical" evidence="21">
    <location>
        <begin position="192"/>
        <end position="210"/>
    </location>
</feature>
<comment type="function">
    <text evidence="19 20">Condenses choline with CDP-diglyceride to produce phosphatidylcholine and CMP.</text>
</comment>
<keyword evidence="10 20" id="KW-0808">Transferase</keyword>
<evidence type="ECO:0000256" key="5">
    <source>
        <dbReference type="ARBA" id="ARBA00013195"/>
    </source>
</evidence>
<gene>
    <name evidence="22" type="ORF">IZ6_16930</name>
</gene>
<dbReference type="KEGG" id="tso:IZ6_16930"/>
<comment type="subcellular location">
    <subcellularLocation>
        <location evidence="3 20">Cell inner membrane</location>
        <topology evidence="3 20">Multi-pass membrane protein</topology>
    </subcellularLocation>
</comment>
<evidence type="ECO:0000256" key="12">
    <source>
        <dbReference type="ARBA" id="ARBA00022989"/>
    </source>
</evidence>
<dbReference type="GO" id="GO:0008654">
    <property type="term" value="P:phospholipid biosynthetic process"/>
    <property type="evidence" value="ECO:0007669"/>
    <property type="project" value="UniProtKB-KW"/>
</dbReference>
<evidence type="ECO:0000256" key="18">
    <source>
        <dbReference type="ARBA" id="ARBA00033321"/>
    </source>
</evidence>
<evidence type="ECO:0000256" key="15">
    <source>
        <dbReference type="ARBA" id="ARBA00023209"/>
    </source>
</evidence>
<evidence type="ECO:0000256" key="13">
    <source>
        <dbReference type="ARBA" id="ARBA00023098"/>
    </source>
</evidence>
<evidence type="ECO:0000313" key="23">
    <source>
        <dbReference type="Proteomes" id="UP000515317"/>
    </source>
</evidence>
<keyword evidence="9 20" id="KW-0997">Cell inner membrane</keyword>
<comment type="catalytic activity">
    <reaction evidence="1 20">
        <text>a CDP-1,2-diacyl-sn-glycerol + choline = a 1,2-diacyl-sn-glycero-3-phosphocholine + CMP + H(+)</text>
        <dbReference type="Rhea" id="RHEA:14597"/>
        <dbReference type="ChEBI" id="CHEBI:15354"/>
        <dbReference type="ChEBI" id="CHEBI:15378"/>
        <dbReference type="ChEBI" id="CHEBI:57643"/>
        <dbReference type="ChEBI" id="CHEBI:58332"/>
        <dbReference type="ChEBI" id="CHEBI:60377"/>
        <dbReference type="EC" id="2.7.8.24"/>
    </reaction>
</comment>
<organism evidence="22 23">
    <name type="scientific">Terrihabitans soli</name>
    <dbReference type="NCBI Taxonomy" id="708113"/>
    <lineage>
        <taxon>Bacteria</taxon>
        <taxon>Pseudomonadati</taxon>
        <taxon>Pseudomonadota</taxon>
        <taxon>Alphaproteobacteria</taxon>
        <taxon>Hyphomicrobiales</taxon>
        <taxon>Terrihabitans</taxon>
    </lineage>
</organism>
<dbReference type="InterPro" id="IPR026027">
    <property type="entry name" value="PcS"/>
</dbReference>
<feature type="transmembrane region" description="Helical" evidence="21">
    <location>
        <begin position="161"/>
        <end position="180"/>
    </location>
</feature>
<comment type="similarity">
    <text evidence="4 20">Belongs to the CDP-alcohol phosphatidyltransferase class-I family.</text>
</comment>
<keyword evidence="12 21" id="KW-1133">Transmembrane helix</keyword>
<comment type="cofactor">
    <cofactor evidence="2 20">
        <name>Mn(2+)</name>
        <dbReference type="ChEBI" id="CHEBI:29035"/>
    </cofactor>
</comment>
<evidence type="ECO:0000256" key="4">
    <source>
        <dbReference type="ARBA" id="ARBA00010441"/>
    </source>
</evidence>
<proteinExistence type="inferred from homology"/>
<dbReference type="EC" id="2.7.8.24" evidence="5 20"/>
<dbReference type="InterPro" id="IPR043130">
    <property type="entry name" value="CDP-OH_PTrfase_TM_dom"/>
</dbReference>
<reference evidence="22 23" key="1">
    <citation type="submission" date="2020-08" db="EMBL/GenBank/DDBJ databases">
        <title>Genome sequence of Rhizobiales bacterium strain IZ6.</title>
        <authorList>
            <person name="Nakai R."/>
            <person name="Naganuma T."/>
        </authorList>
    </citation>
    <scope>NUCLEOTIDE SEQUENCE [LARGE SCALE GENOMIC DNA]</scope>
    <source>
        <strain evidence="22 23">IZ6</strain>
    </source>
</reference>
<dbReference type="AlphaFoldDB" id="A0A6S6QWQ2"/>
<keyword evidence="7 20" id="KW-1003">Cell membrane</keyword>
<evidence type="ECO:0000256" key="1">
    <source>
        <dbReference type="ARBA" id="ARBA00000958"/>
    </source>
</evidence>
<evidence type="ECO:0000256" key="20">
    <source>
        <dbReference type="PIRNR" id="PIRNR000851"/>
    </source>
</evidence>
<feature type="transmembrane region" description="Helical" evidence="21">
    <location>
        <begin position="137"/>
        <end position="155"/>
    </location>
</feature>
<dbReference type="Proteomes" id="UP000515317">
    <property type="component" value="Chromosome"/>
</dbReference>
<evidence type="ECO:0000256" key="2">
    <source>
        <dbReference type="ARBA" id="ARBA00001936"/>
    </source>
</evidence>
<evidence type="ECO:0000256" key="6">
    <source>
        <dbReference type="ARBA" id="ARBA00015623"/>
    </source>
</evidence>
<evidence type="ECO:0000256" key="7">
    <source>
        <dbReference type="ARBA" id="ARBA00022475"/>
    </source>
</evidence>
<feature type="transmembrane region" description="Helical" evidence="21">
    <location>
        <begin position="111"/>
        <end position="128"/>
    </location>
</feature>
<evidence type="ECO:0000256" key="19">
    <source>
        <dbReference type="ARBA" id="ARBA00037468"/>
    </source>
</evidence>
<dbReference type="EMBL" id="AP023361">
    <property type="protein sequence ID" value="BCJ90958.1"/>
    <property type="molecule type" value="Genomic_DNA"/>
</dbReference>
<dbReference type="PIRSF" id="PIRSF000851">
    <property type="entry name" value="PcS"/>
    <property type="match status" value="1"/>
</dbReference>
<sequence>MAKIAKSRKAAIRGKARFLGLGVHAFTASGAVLGFLALLAALEGNFTLMFAWLAAALFVDAVDGSFARRADVKNTAPEFSGEILDLVVDFITYVLVPAYALYAAGLLPGPVALPAVILILVTSALYFADVRMKTADWYFRGFPAVWNLFAFLVFVLWPNPWIAFAGVVLFSALTFAPFKVVHPLRVERLRTLNLALLIATAVLCGLALWWNLEPPLWVKAGLVASALHFLTIGLFAHKR</sequence>
<dbReference type="Gene3D" id="1.20.120.1760">
    <property type="match status" value="1"/>
</dbReference>
<evidence type="ECO:0000256" key="14">
    <source>
        <dbReference type="ARBA" id="ARBA00023136"/>
    </source>
</evidence>
<keyword evidence="15 20" id="KW-0594">Phospholipid biosynthesis</keyword>
<keyword evidence="11 21" id="KW-0812">Transmembrane</keyword>
<evidence type="ECO:0000256" key="3">
    <source>
        <dbReference type="ARBA" id="ARBA00004429"/>
    </source>
</evidence>
<evidence type="ECO:0000256" key="10">
    <source>
        <dbReference type="ARBA" id="ARBA00022679"/>
    </source>
</evidence>
<keyword evidence="17 20" id="KW-1208">Phospholipid metabolism</keyword>
<keyword evidence="23" id="KW-1185">Reference proteome</keyword>
<feature type="transmembrane region" description="Helical" evidence="21">
    <location>
        <begin position="21"/>
        <end position="42"/>
    </location>
</feature>
<name>A0A6S6QWQ2_9HYPH</name>
<dbReference type="InterPro" id="IPR000462">
    <property type="entry name" value="CDP-OH_P_trans"/>
</dbReference>
<dbReference type="GO" id="GO:0050520">
    <property type="term" value="F:phosphatidylcholine synthase activity"/>
    <property type="evidence" value="ECO:0007669"/>
    <property type="project" value="UniProtKB-EC"/>
</dbReference>
<dbReference type="GO" id="GO:0005886">
    <property type="term" value="C:plasma membrane"/>
    <property type="evidence" value="ECO:0007669"/>
    <property type="project" value="UniProtKB-SubCell"/>
</dbReference>
<feature type="transmembrane region" description="Helical" evidence="21">
    <location>
        <begin position="216"/>
        <end position="236"/>
    </location>
</feature>
<feature type="transmembrane region" description="Helical" evidence="21">
    <location>
        <begin position="86"/>
        <end position="105"/>
    </location>
</feature>
<dbReference type="RefSeq" id="WP_222874642.1">
    <property type="nucleotide sequence ID" value="NZ_AP023361.1"/>
</dbReference>